<proteinExistence type="predicted"/>
<keyword evidence="3" id="KW-1185">Reference proteome</keyword>
<evidence type="ECO:0000313" key="3">
    <source>
        <dbReference type="Proteomes" id="UP001341281"/>
    </source>
</evidence>
<dbReference type="Proteomes" id="UP001341281">
    <property type="component" value="Chromosome 09"/>
</dbReference>
<dbReference type="AlphaFoldDB" id="A0AAQ3UGY6"/>
<feature type="region of interest" description="Disordered" evidence="1">
    <location>
        <begin position="34"/>
        <end position="55"/>
    </location>
</feature>
<dbReference type="EMBL" id="CP144753">
    <property type="protein sequence ID" value="WVZ92010.1"/>
    <property type="molecule type" value="Genomic_DNA"/>
</dbReference>
<name>A0AAQ3UGY6_PASNO</name>
<gene>
    <name evidence="2" type="ORF">U9M48_038109</name>
</gene>
<protein>
    <submittedName>
        <fullName evidence="2">Uncharacterized protein</fullName>
    </submittedName>
</protein>
<organism evidence="2 3">
    <name type="scientific">Paspalum notatum var. saurae</name>
    <dbReference type="NCBI Taxonomy" id="547442"/>
    <lineage>
        <taxon>Eukaryota</taxon>
        <taxon>Viridiplantae</taxon>
        <taxon>Streptophyta</taxon>
        <taxon>Embryophyta</taxon>
        <taxon>Tracheophyta</taxon>
        <taxon>Spermatophyta</taxon>
        <taxon>Magnoliopsida</taxon>
        <taxon>Liliopsida</taxon>
        <taxon>Poales</taxon>
        <taxon>Poaceae</taxon>
        <taxon>PACMAD clade</taxon>
        <taxon>Panicoideae</taxon>
        <taxon>Andropogonodae</taxon>
        <taxon>Paspaleae</taxon>
        <taxon>Paspalinae</taxon>
        <taxon>Paspalum</taxon>
    </lineage>
</organism>
<evidence type="ECO:0000313" key="2">
    <source>
        <dbReference type="EMBL" id="WVZ92010.1"/>
    </source>
</evidence>
<sequence>MPEWSRSTLGRGHGKRPCDSCRNLLLAGTRNTFLRRSKSLPSQHHDTSASSGKDARASMALPMGFSSVPIGKFIPNKYMHSGK</sequence>
<feature type="region of interest" description="Disordered" evidence="1">
    <location>
        <begin position="1"/>
        <end position="20"/>
    </location>
</feature>
<accession>A0AAQ3UGY6</accession>
<reference evidence="2 3" key="1">
    <citation type="submission" date="2024-02" db="EMBL/GenBank/DDBJ databases">
        <title>High-quality chromosome-scale genome assembly of Pensacola bahiagrass (Paspalum notatum Flugge var. saurae).</title>
        <authorList>
            <person name="Vega J.M."/>
            <person name="Podio M."/>
            <person name="Orjuela J."/>
            <person name="Siena L.A."/>
            <person name="Pessino S.C."/>
            <person name="Combes M.C."/>
            <person name="Mariac C."/>
            <person name="Albertini E."/>
            <person name="Pupilli F."/>
            <person name="Ortiz J.P.A."/>
            <person name="Leblanc O."/>
        </authorList>
    </citation>
    <scope>NUCLEOTIDE SEQUENCE [LARGE SCALE GENOMIC DNA]</scope>
    <source>
        <strain evidence="2">R1</strain>
        <tissue evidence="2">Leaf</tissue>
    </source>
</reference>
<evidence type="ECO:0000256" key="1">
    <source>
        <dbReference type="SAM" id="MobiDB-lite"/>
    </source>
</evidence>